<organism evidence="2">
    <name type="scientific">Aeromonas salmonicida subsp. salmonicida</name>
    <dbReference type="NCBI Taxonomy" id="29491"/>
    <lineage>
        <taxon>Bacteria</taxon>
        <taxon>Pseudomonadati</taxon>
        <taxon>Pseudomonadota</taxon>
        <taxon>Gammaproteobacteria</taxon>
        <taxon>Aeromonadales</taxon>
        <taxon>Aeromonadaceae</taxon>
        <taxon>Aeromonas</taxon>
    </lineage>
</organism>
<keyword evidence="2" id="KW-0614">Plasmid</keyword>
<dbReference type="NCBIfam" id="TIGR02742">
    <property type="entry name" value="TrbC_Ftype"/>
    <property type="match status" value="1"/>
</dbReference>
<accession>A0A1I9S251</accession>
<dbReference type="RefSeq" id="WP_137736219.1">
    <property type="nucleotide sequence ID" value="NZ_KX364409.1"/>
</dbReference>
<evidence type="ECO:0000256" key="1">
    <source>
        <dbReference type="SAM" id="SignalP"/>
    </source>
</evidence>
<geneLocation type="plasmid" evidence="2">
    <name>pAsa8</name>
</geneLocation>
<dbReference type="EMBL" id="KX364409">
    <property type="protein sequence ID" value="AOZ60643.1"/>
    <property type="molecule type" value="Genomic_DNA"/>
</dbReference>
<sequence>MNKFTLYFIILFSCNAVAANPVQDANETLNSSKSIPLENLDAADAFKHGQGIVDSEETINGLIDSKLRSNIENTHKDVNLLMPQLQEDISSWVEKSKANRAEAQLLIDSVRENQKSSELSNSSINATKDSVDIGEMVRRYGSASASMIKGEAPRESIPSLLVFVSLSMPVEMIELYGKQASAAGGVLVIRGLVGNSMRQTVAALQSLVDSTGVETLVDPTLYQRFKVSRVPTIILTDGVLSPCSPEEQNCDAATPVYDQVAGNVTLEYALSLFASSGQSSERAIKHLVPLQQSFVEQATQSTADSKEW</sequence>
<dbReference type="AlphaFoldDB" id="A0A1I9S251"/>
<feature type="chain" id="PRO_5030030224" evidence="1">
    <location>
        <begin position="19"/>
        <end position="308"/>
    </location>
</feature>
<evidence type="ECO:0000313" key="2">
    <source>
        <dbReference type="EMBL" id="AOZ60643.1"/>
    </source>
</evidence>
<reference evidence="2" key="1">
    <citation type="journal article" date="2016" name="Sci. Rep.">
        <title>Diversity of antibiotic-resistance genes in Canadian isolates of Aeromonas salmonicida subsp. salmonicida: dominance of pSN254b and discovery of pAsa8.</title>
        <authorList>
            <person name="Trudel M.V."/>
            <person name="Vincent A.T."/>
            <person name="Attere S.A."/>
            <person name="Labbe M."/>
            <person name="Derome N."/>
            <person name="Culley A.I."/>
            <person name="Charette S.J."/>
        </authorList>
    </citation>
    <scope>NUCLEOTIDE SEQUENCE</scope>
    <source>
        <strain evidence="2">M16474-11</strain>
        <plasmid evidence="2">pAsa8</plasmid>
    </source>
</reference>
<dbReference type="Pfam" id="PF09673">
    <property type="entry name" value="TrbC_Ftype"/>
    <property type="match status" value="1"/>
</dbReference>
<dbReference type="InterPro" id="IPR019106">
    <property type="entry name" value="T4SS_TrbC"/>
</dbReference>
<keyword evidence="1" id="KW-0732">Signal</keyword>
<dbReference type="InterPro" id="IPR014113">
    <property type="entry name" value="T4SS_TrbC_subgr"/>
</dbReference>
<name>A0A1I9S251_AERSS</name>
<feature type="signal peptide" evidence="1">
    <location>
        <begin position="1"/>
        <end position="18"/>
    </location>
</feature>
<proteinExistence type="predicted"/>
<protein>
    <submittedName>
        <fullName evidence="2">Putative truncated type-F conjugative transfer system pilin assembly protein TrbC</fullName>
    </submittedName>
</protein>